<evidence type="ECO:0000256" key="1">
    <source>
        <dbReference type="SAM" id="MobiDB-lite"/>
    </source>
</evidence>
<dbReference type="Proteomes" id="UP000585638">
    <property type="component" value="Unassembled WGS sequence"/>
</dbReference>
<protein>
    <recommendedName>
        <fullName evidence="5">DUF3558 domain-containing protein</fullName>
    </recommendedName>
</protein>
<accession>A0A7W9KGK4</accession>
<dbReference type="AlphaFoldDB" id="A0A7W9KGK4"/>
<evidence type="ECO:0000313" key="3">
    <source>
        <dbReference type="EMBL" id="MBB5892213.1"/>
    </source>
</evidence>
<keyword evidence="4" id="KW-1185">Reference proteome</keyword>
<reference evidence="3 4" key="1">
    <citation type="submission" date="2020-08" db="EMBL/GenBank/DDBJ databases">
        <title>Sequencing the genomes of 1000 actinobacteria strains.</title>
        <authorList>
            <person name="Klenk H.-P."/>
        </authorList>
    </citation>
    <scope>NUCLEOTIDE SEQUENCE [LARGE SCALE GENOMIC DNA]</scope>
    <source>
        <strain evidence="3 4">DSM 43851</strain>
    </source>
</reference>
<dbReference type="EMBL" id="JACHIR010000001">
    <property type="protein sequence ID" value="MBB5892213.1"/>
    <property type="molecule type" value="Genomic_DNA"/>
</dbReference>
<name>A0A7W9KGK4_9PSEU</name>
<sequence>MSPRVVLLVAGLFLLTACSSGGTTSAADGTPGVSGISPERPASLDGVDPCTLIDDRGRAALGITTAPHNGVNVSATRSCGWLLGDDYYATVSLFTQVGLDDLALPAGTTATSVGGRAGKKIIKTADPGCSLYLAATAHSAVQIDVDQGKDAEIACYDALKVAFLADGRLPATP</sequence>
<dbReference type="Pfam" id="PF12079">
    <property type="entry name" value="DUF3558"/>
    <property type="match status" value="1"/>
</dbReference>
<feature type="signal peptide" evidence="2">
    <location>
        <begin position="1"/>
        <end position="26"/>
    </location>
</feature>
<dbReference type="PROSITE" id="PS51257">
    <property type="entry name" value="PROKAR_LIPOPROTEIN"/>
    <property type="match status" value="1"/>
</dbReference>
<evidence type="ECO:0008006" key="5">
    <source>
        <dbReference type="Google" id="ProtNLM"/>
    </source>
</evidence>
<comment type="caution">
    <text evidence="3">The sequence shown here is derived from an EMBL/GenBank/DDBJ whole genome shotgun (WGS) entry which is preliminary data.</text>
</comment>
<evidence type="ECO:0000313" key="4">
    <source>
        <dbReference type="Proteomes" id="UP000585638"/>
    </source>
</evidence>
<gene>
    <name evidence="3" type="ORF">BJ998_003409</name>
</gene>
<dbReference type="RefSeq" id="WP_184862816.1">
    <property type="nucleotide sequence ID" value="NZ_BAAAWY010000003.1"/>
</dbReference>
<proteinExistence type="predicted"/>
<evidence type="ECO:0000256" key="2">
    <source>
        <dbReference type="SAM" id="SignalP"/>
    </source>
</evidence>
<organism evidence="3 4">
    <name type="scientific">Kutzneria kofuensis</name>
    <dbReference type="NCBI Taxonomy" id="103725"/>
    <lineage>
        <taxon>Bacteria</taxon>
        <taxon>Bacillati</taxon>
        <taxon>Actinomycetota</taxon>
        <taxon>Actinomycetes</taxon>
        <taxon>Pseudonocardiales</taxon>
        <taxon>Pseudonocardiaceae</taxon>
        <taxon>Kutzneria</taxon>
    </lineage>
</organism>
<feature type="region of interest" description="Disordered" evidence="1">
    <location>
        <begin position="23"/>
        <end position="44"/>
    </location>
</feature>
<feature type="chain" id="PRO_5031456088" description="DUF3558 domain-containing protein" evidence="2">
    <location>
        <begin position="27"/>
        <end position="173"/>
    </location>
</feature>
<keyword evidence="2" id="KW-0732">Signal</keyword>
<dbReference type="InterPro" id="IPR024520">
    <property type="entry name" value="DUF3558"/>
</dbReference>